<keyword evidence="2" id="KW-1185">Reference proteome</keyword>
<name>A0ACC0A5C8_CATRO</name>
<reference evidence="2" key="1">
    <citation type="journal article" date="2023" name="Nat. Plants">
        <title>Single-cell RNA sequencing provides a high-resolution roadmap for understanding the multicellular compartmentation of specialized metabolism.</title>
        <authorList>
            <person name="Sun S."/>
            <person name="Shen X."/>
            <person name="Li Y."/>
            <person name="Li Y."/>
            <person name="Wang S."/>
            <person name="Li R."/>
            <person name="Zhang H."/>
            <person name="Shen G."/>
            <person name="Guo B."/>
            <person name="Wei J."/>
            <person name="Xu J."/>
            <person name="St-Pierre B."/>
            <person name="Chen S."/>
            <person name="Sun C."/>
        </authorList>
    </citation>
    <scope>NUCLEOTIDE SEQUENCE [LARGE SCALE GENOMIC DNA]</scope>
</reference>
<proteinExistence type="predicted"/>
<gene>
    <name evidence="1" type="ORF">M9H77_32596</name>
</gene>
<sequence length="696" mass="74532">MMDAVELAIPQAVVVSKLMGSEVLGVGCDVGVSVAKVDPGQSGGNSTEIRSSVHVDACSGRDKISATNATEPAFWKKTPDSGYFIPKGQPSSSHVADCFEDLSSGKKDGSVSLMTGLKSKQWHQRSGNVARSNSGGSKRSRMVQMEVSLNESGVEDAKSYSTGIGSSSAKCVVAEKSQTPRQKNNTNGKRGDKRTGRIPKSRCDTLTMKNGLVSFSTVAPGGNIPVYGSKSNIFDVSKHVDELPLNELLDGSYNCPSLVKDKGKGTKDSNESILNSVTNACSLLRLQSPVEAQNSAERDNGYNQKVYVGIAGTGASPSSKNDGGKEDDCSVNQPSTDKLNFDDESCGRTSTFARPIEMPLYSPKHLLERLSLPPAKDLDSLLLDAVKSSASSRTNTDLRLGKTVTHRTGLPPFSWSHNSTSNSKCGPDAIKLSASRITCQGRWARVESNLTPSKGLTGFLVDLNSLTYDHRLVPTQSLESGPSGIESITSSDVQFSSSEWVLSSSAASSDFQVPQEMSATDEHSPGILAAAETLCEIAAHPLKQNSNSMKLLKRPSQKVMKACKSKLNEKSQRLLAAPEISTCLDNAIKIGEGKLPSKKLKLSMDAKNEEVRHTNPSPKGSRNLSTSSRTIRSPPSKLFRDPPPPSAQSKICHSSSVKKSCMMPPPARVMEKGFNNRQKPKEVLPVAWNPTASKLE</sequence>
<evidence type="ECO:0000313" key="2">
    <source>
        <dbReference type="Proteomes" id="UP001060085"/>
    </source>
</evidence>
<comment type="caution">
    <text evidence="1">The sequence shown here is derived from an EMBL/GenBank/DDBJ whole genome shotgun (WGS) entry which is preliminary data.</text>
</comment>
<organism evidence="1 2">
    <name type="scientific">Catharanthus roseus</name>
    <name type="common">Madagascar periwinkle</name>
    <name type="synonym">Vinca rosea</name>
    <dbReference type="NCBI Taxonomy" id="4058"/>
    <lineage>
        <taxon>Eukaryota</taxon>
        <taxon>Viridiplantae</taxon>
        <taxon>Streptophyta</taxon>
        <taxon>Embryophyta</taxon>
        <taxon>Tracheophyta</taxon>
        <taxon>Spermatophyta</taxon>
        <taxon>Magnoliopsida</taxon>
        <taxon>eudicotyledons</taxon>
        <taxon>Gunneridae</taxon>
        <taxon>Pentapetalae</taxon>
        <taxon>asterids</taxon>
        <taxon>lamiids</taxon>
        <taxon>Gentianales</taxon>
        <taxon>Apocynaceae</taxon>
        <taxon>Rauvolfioideae</taxon>
        <taxon>Vinceae</taxon>
        <taxon>Catharanthinae</taxon>
        <taxon>Catharanthus</taxon>
    </lineage>
</organism>
<evidence type="ECO:0000313" key="1">
    <source>
        <dbReference type="EMBL" id="KAI5655409.1"/>
    </source>
</evidence>
<protein>
    <submittedName>
        <fullName evidence="1">Uncharacterized protein</fullName>
    </submittedName>
</protein>
<dbReference type="EMBL" id="CM044707">
    <property type="protein sequence ID" value="KAI5655409.1"/>
    <property type="molecule type" value="Genomic_DNA"/>
</dbReference>
<dbReference type="Proteomes" id="UP001060085">
    <property type="component" value="Linkage Group LG07"/>
</dbReference>
<accession>A0ACC0A5C8</accession>